<dbReference type="SUPFAM" id="SSF51126">
    <property type="entry name" value="Pectin lyase-like"/>
    <property type="match status" value="1"/>
</dbReference>
<dbReference type="Proteomes" id="UP001374803">
    <property type="component" value="Chromosome"/>
</dbReference>
<dbReference type="PROSITE" id="PS51257">
    <property type="entry name" value="PROKAR_LIPOPROTEIN"/>
    <property type="match status" value="1"/>
</dbReference>
<accession>A0ABZ2LD47</accession>
<proteinExistence type="predicted"/>
<gene>
    <name evidence="2" type="ORF">LVJ94_07585</name>
</gene>
<organism evidence="2 3">
    <name type="scientific">Pendulispora rubella</name>
    <dbReference type="NCBI Taxonomy" id="2741070"/>
    <lineage>
        <taxon>Bacteria</taxon>
        <taxon>Pseudomonadati</taxon>
        <taxon>Myxococcota</taxon>
        <taxon>Myxococcia</taxon>
        <taxon>Myxococcales</taxon>
        <taxon>Sorangiineae</taxon>
        <taxon>Pendulisporaceae</taxon>
        <taxon>Pendulispora</taxon>
    </lineage>
</organism>
<dbReference type="RefSeq" id="WP_394836754.1">
    <property type="nucleotide sequence ID" value="NZ_CP089929.1"/>
</dbReference>
<dbReference type="InterPro" id="IPR011050">
    <property type="entry name" value="Pectin_lyase_fold/virulence"/>
</dbReference>
<name>A0ABZ2LD47_9BACT</name>
<reference evidence="2" key="1">
    <citation type="submission" date="2021-12" db="EMBL/GenBank/DDBJ databases">
        <title>Discovery of the Pendulisporaceae a myxobacterial family with distinct sporulation behavior and unique specialized metabolism.</title>
        <authorList>
            <person name="Garcia R."/>
            <person name="Popoff A."/>
            <person name="Bader C.D."/>
            <person name="Loehr J."/>
            <person name="Walesch S."/>
            <person name="Walt C."/>
            <person name="Boldt J."/>
            <person name="Bunk B."/>
            <person name="Haeckl F.J.F.P.J."/>
            <person name="Gunesch A.P."/>
            <person name="Birkelbach J."/>
            <person name="Nuebel U."/>
            <person name="Pietschmann T."/>
            <person name="Bach T."/>
            <person name="Mueller R."/>
        </authorList>
    </citation>
    <scope>NUCLEOTIDE SEQUENCE</scope>
    <source>
        <strain evidence="2">MSr11367</strain>
    </source>
</reference>
<sequence>MRAVTASSLIGFGASAVVCLVLAGCPPTFFEPCRGYECGLDDGGSEVGDDVRPDVPSTPNLPKIDGVVVEGNPSRTVRQGFGGDPTNGITVVHLTGERLDEVTEVKIGNGANTLKGDITEQTPRALSFKVKVVHGAPFGPQAVNIVTPSGSAASDPVFVISRVTASPSGSDSLERGSATAGTDVEPLRSMAKAITFAQAGDTVFLKDGTYDVKHGEIGKVATKVPVDVTVQGESREGTLLQWDDSSNAGGFVLAGNGRIESLGIIGYAGISAETGIVTIKNVRVAVEGVGLGISVGSFQAIAPPNIVLDSVDISGAIIAVDVLGSEGTITVSKSRIHGNRSGIDAQVSDATLIVTETEVDHNCPGSMSRIDGGIIVKGPAILTNVNIHDNQCAGITMDAELMGPLLITRGTFAANSPNSIYLRTPGKTTIRDSSFGYHQGDIIAIDSTADLDLGTPESPGGNRFTRCDNCDVISNLRPAQGVNPITVRGNTWNQGPDHNTPLPFGCWETDEPRGQTAPPRTWHIAAPGTCTPIKGNVMIN</sequence>
<evidence type="ECO:0000259" key="1">
    <source>
        <dbReference type="Pfam" id="PF07602"/>
    </source>
</evidence>
<protein>
    <submittedName>
        <fullName evidence="2">DUF1565 domain-containing protein</fullName>
    </submittedName>
</protein>
<evidence type="ECO:0000313" key="3">
    <source>
        <dbReference type="Proteomes" id="UP001374803"/>
    </source>
</evidence>
<dbReference type="InterPro" id="IPR012334">
    <property type="entry name" value="Pectin_lyas_fold"/>
</dbReference>
<dbReference type="Pfam" id="PF07602">
    <property type="entry name" value="DUF1565"/>
    <property type="match status" value="1"/>
</dbReference>
<keyword evidence="3" id="KW-1185">Reference proteome</keyword>
<dbReference type="Gene3D" id="2.160.20.10">
    <property type="entry name" value="Single-stranded right-handed beta-helix, Pectin lyase-like"/>
    <property type="match status" value="1"/>
</dbReference>
<evidence type="ECO:0000313" key="2">
    <source>
        <dbReference type="EMBL" id="WXB07095.1"/>
    </source>
</evidence>
<feature type="domain" description="DUF1565" evidence="1">
    <location>
        <begin position="178"/>
        <end position="496"/>
    </location>
</feature>
<dbReference type="InterPro" id="IPR011459">
    <property type="entry name" value="DUF1565"/>
</dbReference>
<dbReference type="EMBL" id="CP089983">
    <property type="protein sequence ID" value="WXB07095.1"/>
    <property type="molecule type" value="Genomic_DNA"/>
</dbReference>